<sequence length="323" mass="35131">MEQASASTPFYAVLEHKDTVITLGRSHFLPCDAANKHNDIDMPTATFSSTFKEQSDADMATDTPHLVPHDAVSDSSAPYDALKKHNDIDLAPAAASYAINGQSDTSMPPKQTSPAVEEQGNNGIPASTCHLLALAGELRNNIYGHVAPSEELYLQDNGSLTLASPLACTNRQIRSEYLPIIKAEYTAIATVVHLSSYGPVTLVDHTQSVADKRQLSSLPAIRCAHIGLHAESPYPTVTRTMELAAWVSRGDADLEATYYFTDDADPDIVVRIVRDLVGIYGFRTTIGGVGQDALERDRRYMREVLRSSGALCGEQWRPDSERG</sequence>
<dbReference type="AlphaFoldDB" id="A0AAJ0GF38"/>
<evidence type="ECO:0000313" key="2">
    <source>
        <dbReference type="EMBL" id="KAK3056305.1"/>
    </source>
</evidence>
<dbReference type="EMBL" id="JAWDJX010000006">
    <property type="protein sequence ID" value="KAK3056305.1"/>
    <property type="molecule type" value="Genomic_DNA"/>
</dbReference>
<protein>
    <submittedName>
        <fullName evidence="2">Uncharacterized protein</fullName>
    </submittedName>
</protein>
<organism evidence="2 3">
    <name type="scientific">Extremus antarcticus</name>
    <dbReference type="NCBI Taxonomy" id="702011"/>
    <lineage>
        <taxon>Eukaryota</taxon>
        <taxon>Fungi</taxon>
        <taxon>Dikarya</taxon>
        <taxon>Ascomycota</taxon>
        <taxon>Pezizomycotina</taxon>
        <taxon>Dothideomycetes</taxon>
        <taxon>Dothideomycetidae</taxon>
        <taxon>Mycosphaerellales</taxon>
        <taxon>Extremaceae</taxon>
        <taxon>Extremus</taxon>
    </lineage>
</organism>
<comment type="caution">
    <text evidence="2">The sequence shown here is derived from an EMBL/GenBank/DDBJ whole genome shotgun (WGS) entry which is preliminary data.</text>
</comment>
<accession>A0AAJ0GF38</accession>
<dbReference type="Proteomes" id="UP001271007">
    <property type="component" value="Unassembled WGS sequence"/>
</dbReference>
<gene>
    <name evidence="2" type="ORF">LTR09_002812</name>
</gene>
<proteinExistence type="predicted"/>
<feature type="region of interest" description="Disordered" evidence="1">
    <location>
        <begin position="100"/>
        <end position="122"/>
    </location>
</feature>
<keyword evidence="3" id="KW-1185">Reference proteome</keyword>
<evidence type="ECO:0000256" key="1">
    <source>
        <dbReference type="SAM" id="MobiDB-lite"/>
    </source>
</evidence>
<evidence type="ECO:0000313" key="3">
    <source>
        <dbReference type="Proteomes" id="UP001271007"/>
    </source>
</evidence>
<reference evidence="2" key="1">
    <citation type="submission" date="2023-04" db="EMBL/GenBank/DDBJ databases">
        <title>Black Yeasts Isolated from many extreme environments.</title>
        <authorList>
            <person name="Coleine C."/>
            <person name="Stajich J.E."/>
            <person name="Selbmann L."/>
        </authorList>
    </citation>
    <scope>NUCLEOTIDE SEQUENCE</scope>
    <source>
        <strain evidence="2">CCFEE 5312</strain>
    </source>
</reference>
<name>A0AAJ0GF38_9PEZI</name>